<keyword evidence="1" id="KW-0328">Glycosyltransferase</keyword>
<keyword evidence="1" id="KW-0808">Transferase</keyword>
<comment type="caution">
    <text evidence="1">The sequence shown here is derived from an EMBL/GenBank/DDBJ whole genome shotgun (WGS) entry which is preliminary data.</text>
</comment>
<name>A0A774K1B9_ECOLX</name>
<dbReference type="EMBL" id="DABDXD010000035">
    <property type="protein sequence ID" value="HAI2791322.1"/>
    <property type="molecule type" value="Genomic_DNA"/>
</dbReference>
<dbReference type="AlphaFoldDB" id="A0A774K1B9"/>
<reference evidence="1" key="1">
    <citation type="journal article" date="2018" name="Genome Biol.">
        <title>SKESA: strategic k-mer extension for scrupulous assemblies.</title>
        <authorList>
            <person name="Souvorov A."/>
            <person name="Agarwala R."/>
            <person name="Lipman D.J."/>
        </authorList>
    </citation>
    <scope>NUCLEOTIDE SEQUENCE</scope>
    <source>
        <strain evidence="1">2014C-4396-P20-1</strain>
    </source>
</reference>
<feature type="non-terminal residue" evidence="1">
    <location>
        <position position="59"/>
    </location>
</feature>
<dbReference type="GO" id="GO:0016757">
    <property type="term" value="F:glycosyltransferase activity"/>
    <property type="evidence" value="ECO:0007669"/>
    <property type="project" value="UniProtKB-KW"/>
</dbReference>
<evidence type="ECO:0000313" key="1">
    <source>
        <dbReference type="EMBL" id="HAI2791322.1"/>
    </source>
</evidence>
<protein>
    <submittedName>
        <fullName evidence="1">Lipopolysaccharide 1,3-galactosyltransferase</fullName>
    </submittedName>
</protein>
<sequence>MSQLNDSDIILFEYNFHYQNIRSKNTLDIAFGIDRNFLFGCGVAIASILLNNREISCEF</sequence>
<organism evidence="1">
    <name type="scientific">Escherichia coli</name>
    <dbReference type="NCBI Taxonomy" id="562"/>
    <lineage>
        <taxon>Bacteria</taxon>
        <taxon>Pseudomonadati</taxon>
        <taxon>Pseudomonadota</taxon>
        <taxon>Gammaproteobacteria</taxon>
        <taxon>Enterobacterales</taxon>
        <taxon>Enterobacteriaceae</taxon>
        <taxon>Escherichia</taxon>
    </lineage>
</organism>
<accession>A0A774K1B9</accession>
<gene>
    <name evidence="1" type="ORF">HJK68_004157</name>
</gene>
<reference evidence="1" key="2">
    <citation type="submission" date="2020-03" db="EMBL/GenBank/DDBJ databases">
        <authorList>
            <consortium name="NCBI Pathogen Detection Project"/>
        </authorList>
    </citation>
    <scope>NUCLEOTIDE SEQUENCE</scope>
    <source>
        <strain evidence="1">2014C-4396-P20-1</strain>
    </source>
</reference>
<proteinExistence type="predicted"/>